<reference evidence="2" key="1">
    <citation type="journal article" date="2017" name="Cell">
        <title>Insights into land plant evolution garnered from the Marchantia polymorpha genome.</title>
        <authorList>
            <person name="Bowman J.L."/>
            <person name="Kohchi T."/>
            <person name="Yamato K.T."/>
            <person name="Jenkins J."/>
            <person name="Shu S."/>
            <person name="Ishizaki K."/>
            <person name="Yamaoka S."/>
            <person name="Nishihama R."/>
            <person name="Nakamura Y."/>
            <person name="Berger F."/>
            <person name="Adam C."/>
            <person name="Aki S.S."/>
            <person name="Althoff F."/>
            <person name="Araki T."/>
            <person name="Arteaga-Vazquez M.A."/>
            <person name="Balasubrmanian S."/>
            <person name="Barry K."/>
            <person name="Bauer D."/>
            <person name="Boehm C.R."/>
            <person name="Briginshaw L."/>
            <person name="Caballero-Perez J."/>
            <person name="Catarino B."/>
            <person name="Chen F."/>
            <person name="Chiyoda S."/>
            <person name="Chovatia M."/>
            <person name="Davies K.M."/>
            <person name="Delmans M."/>
            <person name="Demura T."/>
            <person name="Dierschke T."/>
            <person name="Dolan L."/>
            <person name="Dorantes-Acosta A.E."/>
            <person name="Eklund D.M."/>
            <person name="Florent S.N."/>
            <person name="Flores-Sandoval E."/>
            <person name="Fujiyama A."/>
            <person name="Fukuzawa H."/>
            <person name="Galik B."/>
            <person name="Grimanelli D."/>
            <person name="Grimwood J."/>
            <person name="Grossniklaus U."/>
            <person name="Hamada T."/>
            <person name="Haseloff J."/>
            <person name="Hetherington A.J."/>
            <person name="Higo A."/>
            <person name="Hirakawa Y."/>
            <person name="Hundley H.N."/>
            <person name="Ikeda Y."/>
            <person name="Inoue K."/>
            <person name="Inoue S.I."/>
            <person name="Ishida S."/>
            <person name="Jia Q."/>
            <person name="Kakita M."/>
            <person name="Kanazawa T."/>
            <person name="Kawai Y."/>
            <person name="Kawashima T."/>
            <person name="Kennedy M."/>
            <person name="Kinose K."/>
            <person name="Kinoshita T."/>
            <person name="Kohara Y."/>
            <person name="Koide E."/>
            <person name="Komatsu K."/>
            <person name="Kopischke S."/>
            <person name="Kubo M."/>
            <person name="Kyozuka J."/>
            <person name="Lagercrantz U."/>
            <person name="Lin S.S."/>
            <person name="Lindquist E."/>
            <person name="Lipzen A.M."/>
            <person name="Lu C.W."/>
            <person name="De Luna E."/>
            <person name="Martienssen R.A."/>
            <person name="Minamino N."/>
            <person name="Mizutani M."/>
            <person name="Mizutani M."/>
            <person name="Mochizuki N."/>
            <person name="Monte I."/>
            <person name="Mosher R."/>
            <person name="Nagasaki H."/>
            <person name="Nakagami H."/>
            <person name="Naramoto S."/>
            <person name="Nishitani K."/>
            <person name="Ohtani M."/>
            <person name="Okamoto T."/>
            <person name="Okumura M."/>
            <person name="Phillips J."/>
            <person name="Pollak B."/>
            <person name="Reinders A."/>
            <person name="Rovekamp M."/>
            <person name="Sano R."/>
            <person name="Sawa S."/>
            <person name="Schmid M.W."/>
            <person name="Shirakawa M."/>
            <person name="Solano R."/>
            <person name="Spunde A."/>
            <person name="Suetsugu N."/>
            <person name="Sugano S."/>
            <person name="Sugiyama A."/>
            <person name="Sun R."/>
            <person name="Suzuki Y."/>
            <person name="Takenaka M."/>
            <person name="Takezawa D."/>
            <person name="Tomogane H."/>
            <person name="Tsuzuki M."/>
            <person name="Ueda T."/>
            <person name="Umeda M."/>
            <person name="Ward J.M."/>
            <person name="Watanabe Y."/>
            <person name="Yazaki K."/>
            <person name="Yokoyama R."/>
            <person name="Yoshitake Y."/>
            <person name="Yotsui I."/>
            <person name="Zachgo S."/>
            <person name="Schmutz J."/>
        </authorList>
    </citation>
    <scope>NUCLEOTIDE SEQUENCE [LARGE SCALE GENOMIC DNA]</scope>
    <source>
        <strain evidence="2">Tak-1</strain>
    </source>
</reference>
<proteinExistence type="predicted"/>
<organism evidence="1 2">
    <name type="scientific">Marchantia polymorpha</name>
    <name type="common">Common liverwort</name>
    <name type="synonym">Marchantia aquatica</name>
    <dbReference type="NCBI Taxonomy" id="3197"/>
    <lineage>
        <taxon>Eukaryota</taxon>
        <taxon>Viridiplantae</taxon>
        <taxon>Streptophyta</taxon>
        <taxon>Embryophyta</taxon>
        <taxon>Marchantiophyta</taxon>
        <taxon>Marchantiopsida</taxon>
        <taxon>Marchantiidae</taxon>
        <taxon>Marchantiales</taxon>
        <taxon>Marchantiaceae</taxon>
        <taxon>Marchantia</taxon>
    </lineage>
</organism>
<evidence type="ECO:0000313" key="1">
    <source>
        <dbReference type="EMBL" id="PTQ43840.1"/>
    </source>
</evidence>
<dbReference type="Proteomes" id="UP000244005">
    <property type="component" value="Unassembled WGS sequence"/>
</dbReference>
<accession>A0A2R6XCJ6</accession>
<protein>
    <submittedName>
        <fullName evidence="1">Uncharacterized protein</fullName>
    </submittedName>
</protein>
<keyword evidence="2" id="KW-1185">Reference proteome</keyword>
<dbReference type="EMBL" id="KZ772695">
    <property type="protein sequence ID" value="PTQ43840.1"/>
    <property type="molecule type" value="Genomic_DNA"/>
</dbReference>
<name>A0A2R6XCJ6_MARPO</name>
<gene>
    <name evidence="1" type="ORF">MARPO_0023s0139</name>
</gene>
<evidence type="ECO:0000313" key="2">
    <source>
        <dbReference type="Proteomes" id="UP000244005"/>
    </source>
</evidence>
<sequence>MDEKSRRWPSQPHPITQASPVMILTPRESIEYGRCSNTCFLPAKLVLYGQLQLQLLMALSKVRSTNSLTRVH</sequence>
<dbReference type="AlphaFoldDB" id="A0A2R6XCJ6"/>